<comment type="caution">
    <text evidence="2">The sequence shown here is derived from an EMBL/GenBank/DDBJ whole genome shotgun (WGS) entry which is preliminary data.</text>
</comment>
<dbReference type="Gramene" id="rna18260">
    <property type="protein sequence ID" value="RHN69747.1"/>
    <property type="gene ID" value="gene18260"/>
</dbReference>
<evidence type="ECO:0000313" key="2">
    <source>
        <dbReference type="EMBL" id="RHN69747.1"/>
    </source>
</evidence>
<protein>
    <submittedName>
        <fullName evidence="2">Uncharacterized protein</fullName>
    </submittedName>
</protein>
<dbReference type="Gene3D" id="3.40.630.10">
    <property type="entry name" value="Zn peptidases"/>
    <property type="match status" value="1"/>
</dbReference>
<dbReference type="PANTHER" id="PTHR11014">
    <property type="entry name" value="PEPTIDASE M20 FAMILY MEMBER"/>
    <property type="match status" value="1"/>
</dbReference>
<dbReference type="GO" id="GO:0016787">
    <property type="term" value="F:hydrolase activity"/>
    <property type="evidence" value="ECO:0007669"/>
    <property type="project" value="InterPro"/>
</dbReference>
<reference evidence="2" key="1">
    <citation type="journal article" date="2018" name="Nat. Plants">
        <title>Whole-genome landscape of Medicago truncatula symbiotic genes.</title>
        <authorList>
            <person name="Pecrix Y."/>
            <person name="Gamas P."/>
            <person name="Carrere S."/>
        </authorList>
    </citation>
    <scope>NUCLEOTIDE SEQUENCE</scope>
    <source>
        <tissue evidence="2">Leaves</tissue>
    </source>
</reference>
<name>A0A396J3F1_MEDTR</name>
<dbReference type="EMBL" id="PSQE01000003">
    <property type="protein sequence ID" value="RHN69747.1"/>
    <property type="molecule type" value="Genomic_DNA"/>
</dbReference>
<feature type="chain" id="PRO_5017441298" evidence="1">
    <location>
        <begin position="22"/>
        <end position="101"/>
    </location>
</feature>
<dbReference type="InterPro" id="IPR017439">
    <property type="entry name" value="Amidohydrolase"/>
</dbReference>
<keyword evidence="1" id="KW-0732">Signal</keyword>
<accession>A0A396J3F1</accession>
<evidence type="ECO:0000256" key="1">
    <source>
        <dbReference type="SAM" id="SignalP"/>
    </source>
</evidence>
<organism evidence="2">
    <name type="scientific">Medicago truncatula</name>
    <name type="common">Barrel medic</name>
    <name type="synonym">Medicago tribuloides</name>
    <dbReference type="NCBI Taxonomy" id="3880"/>
    <lineage>
        <taxon>Eukaryota</taxon>
        <taxon>Viridiplantae</taxon>
        <taxon>Streptophyta</taxon>
        <taxon>Embryophyta</taxon>
        <taxon>Tracheophyta</taxon>
        <taxon>Spermatophyta</taxon>
        <taxon>Magnoliopsida</taxon>
        <taxon>eudicotyledons</taxon>
        <taxon>Gunneridae</taxon>
        <taxon>Pentapetalae</taxon>
        <taxon>rosids</taxon>
        <taxon>fabids</taxon>
        <taxon>Fabales</taxon>
        <taxon>Fabaceae</taxon>
        <taxon>Papilionoideae</taxon>
        <taxon>50 kb inversion clade</taxon>
        <taxon>NPAAA clade</taxon>
        <taxon>Hologalegina</taxon>
        <taxon>IRL clade</taxon>
        <taxon>Trifolieae</taxon>
        <taxon>Medicago</taxon>
    </lineage>
</organism>
<dbReference type="Proteomes" id="UP000265566">
    <property type="component" value="Chromosome 3"/>
</dbReference>
<dbReference type="PANTHER" id="PTHR11014:SF140">
    <property type="entry name" value="IAA-AMINO ACID HYDROLASE ILR1-LIKE 3"/>
    <property type="match status" value="1"/>
</dbReference>
<gene>
    <name evidence="2" type="ORF">MtrunA17_Chr3g0128141</name>
</gene>
<feature type="signal peptide" evidence="1">
    <location>
        <begin position="1"/>
        <end position="21"/>
    </location>
</feature>
<sequence length="101" mass="11874">MAAIHVLVVFLSFTSLSILMGCEHDEDNTYAQEIVTSAQKEQDWLVSVRREIHQHPELAFQENTSTFIRKELDIPYTYPVCQNSYSCPNWLWFSTHHFYSC</sequence>
<proteinExistence type="predicted"/>
<dbReference type="AlphaFoldDB" id="A0A396J3F1"/>